<dbReference type="PANTHER" id="PTHR45288:SF2">
    <property type="entry name" value="THIOREDOXIN FAMILY PROTEIN"/>
    <property type="match status" value="1"/>
</dbReference>
<dbReference type="Proteomes" id="UP000243073">
    <property type="component" value="Unassembled WGS sequence"/>
</dbReference>
<dbReference type="RefSeq" id="WP_071471949.1">
    <property type="nucleotide sequence ID" value="NZ_MDKE01000011.1"/>
</dbReference>
<gene>
    <name evidence="2" type="ORF">BFR47_00230</name>
</gene>
<dbReference type="InterPro" id="IPR004045">
    <property type="entry name" value="Glutathione_S-Trfase_N"/>
</dbReference>
<evidence type="ECO:0000313" key="3">
    <source>
        <dbReference type="Proteomes" id="UP000243073"/>
    </source>
</evidence>
<keyword evidence="3" id="KW-1185">Reference proteome</keyword>
<accession>A0A1J4QI45</accession>
<dbReference type="OrthoDB" id="9793736at2"/>
<dbReference type="PROSITE" id="PS51354">
    <property type="entry name" value="GLUTAREDOXIN_2"/>
    <property type="match status" value="1"/>
</dbReference>
<evidence type="ECO:0000259" key="1">
    <source>
        <dbReference type="PROSITE" id="PS50404"/>
    </source>
</evidence>
<feature type="domain" description="GST N-terminal" evidence="1">
    <location>
        <begin position="41"/>
        <end position="124"/>
    </location>
</feature>
<dbReference type="EMBL" id="MDKE01000011">
    <property type="protein sequence ID" value="OIN12174.1"/>
    <property type="molecule type" value="Genomic_DNA"/>
</dbReference>
<reference evidence="2 3" key="1">
    <citation type="submission" date="2016-07" db="EMBL/GenBank/DDBJ databases">
        <title>Draft Genome Sequence of Oceanisphaera psychrotolerans, isolated from coastal sediment samples.</title>
        <authorList>
            <person name="Zhuo S."/>
            <person name="Ruan Z."/>
        </authorList>
    </citation>
    <scope>NUCLEOTIDE SEQUENCE [LARGE SCALE GENOMIC DNA]</scope>
    <source>
        <strain evidence="2 3">LAM-WHM-ZC</strain>
    </source>
</reference>
<sequence>MLVKILRNGIGGILQVGDLITRPTKMRRTPEAQQQVEAACAQLALYQLPRCPFCIKVRRAMHKLNLPIELRNVQPGSPHRDALQAGGGRIKSPCLRIEENGDSRWMYESSDIIAYLQQRFGQQA</sequence>
<dbReference type="Pfam" id="PF13417">
    <property type="entry name" value="GST_N_3"/>
    <property type="match status" value="1"/>
</dbReference>
<dbReference type="AlphaFoldDB" id="A0A1J4QI45"/>
<dbReference type="PROSITE" id="PS50404">
    <property type="entry name" value="GST_NTER"/>
    <property type="match status" value="1"/>
</dbReference>
<dbReference type="SUPFAM" id="SSF52833">
    <property type="entry name" value="Thioredoxin-like"/>
    <property type="match status" value="1"/>
</dbReference>
<organism evidence="2 3">
    <name type="scientific">Oceanisphaera psychrotolerans</name>
    <dbReference type="NCBI Taxonomy" id="1414654"/>
    <lineage>
        <taxon>Bacteria</taxon>
        <taxon>Pseudomonadati</taxon>
        <taxon>Pseudomonadota</taxon>
        <taxon>Gammaproteobacteria</taxon>
        <taxon>Aeromonadales</taxon>
        <taxon>Aeromonadaceae</taxon>
        <taxon>Oceanisphaera</taxon>
    </lineage>
</organism>
<comment type="caution">
    <text evidence="2">The sequence shown here is derived from an EMBL/GenBank/DDBJ whole genome shotgun (WGS) entry which is preliminary data.</text>
</comment>
<evidence type="ECO:0000313" key="2">
    <source>
        <dbReference type="EMBL" id="OIN12174.1"/>
    </source>
</evidence>
<dbReference type="PANTHER" id="PTHR45288">
    <property type="entry name" value="THIOREDOXIN FAMILY PROTEIN"/>
    <property type="match status" value="1"/>
</dbReference>
<dbReference type="InterPro" id="IPR036249">
    <property type="entry name" value="Thioredoxin-like_sf"/>
</dbReference>
<dbReference type="STRING" id="1414654.BFR47_00230"/>
<proteinExistence type="predicted"/>
<dbReference type="Gene3D" id="3.40.30.10">
    <property type="entry name" value="Glutaredoxin"/>
    <property type="match status" value="1"/>
</dbReference>
<name>A0A1J4QI45_9GAMM</name>
<protein>
    <submittedName>
        <fullName evidence="2">Glutaredoxin</fullName>
    </submittedName>
</protein>